<proteinExistence type="predicted"/>
<evidence type="ECO:0000313" key="2">
    <source>
        <dbReference type="EMBL" id="KAK3101765.1"/>
    </source>
</evidence>
<reference evidence="2" key="1">
    <citation type="submission" date="2019-08" db="EMBL/GenBank/DDBJ databases">
        <title>The improved chromosome-level genome for the pearl oyster Pinctada fucata martensii using PacBio sequencing and Hi-C.</title>
        <authorList>
            <person name="Zheng Z."/>
        </authorList>
    </citation>
    <scope>NUCLEOTIDE SEQUENCE</scope>
    <source>
        <strain evidence="2">ZZ-2019</strain>
        <tissue evidence="2">Adductor muscle</tissue>
    </source>
</reference>
<comment type="caution">
    <text evidence="2">The sequence shown here is derived from an EMBL/GenBank/DDBJ whole genome shotgun (WGS) entry which is preliminary data.</text>
</comment>
<dbReference type="EMBL" id="VSWD01000005">
    <property type="protein sequence ID" value="KAK3101765.1"/>
    <property type="molecule type" value="Genomic_DNA"/>
</dbReference>
<dbReference type="AlphaFoldDB" id="A0AA88YL51"/>
<protein>
    <submittedName>
        <fullName evidence="2">Uncharacterized protein</fullName>
    </submittedName>
</protein>
<keyword evidence="3" id="KW-1185">Reference proteome</keyword>
<organism evidence="2 3">
    <name type="scientific">Pinctada imbricata</name>
    <name type="common">Atlantic pearl-oyster</name>
    <name type="synonym">Pinctada martensii</name>
    <dbReference type="NCBI Taxonomy" id="66713"/>
    <lineage>
        <taxon>Eukaryota</taxon>
        <taxon>Metazoa</taxon>
        <taxon>Spiralia</taxon>
        <taxon>Lophotrochozoa</taxon>
        <taxon>Mollusca</taxon>
        <taxon>Bivalvia</taxon>
        <taxon>Autobranchia</taxon>
        <taxon>Pteriomorphia</taxon>
        <taxon>Pterioida</taxon>
        <taxon>Pterioidea</taxon>
        <taxon>Pteriidae</taxon>
        <taxon>Pinctada</taxon>
    </lineage>
</organism>
<sequence length="303" mass="34916">MVDLPENEDGTFYRREVTVSFKGSVFEGSTPFRHAAEIEKIVRQLECIKPILMIYSDGGPDHRITYRSVKLALIILFKRLGIDVLIAARTAPGNSWANPAERVMSTPNLALQNTAPTRSESTSQFERVLNSANSMNDIRNKSSKVPGLKEAWLEPVKPIKTLLEDHTSRLSLKERQFKIQGAASIKEVTQVEKQLNSNIDPDIEVRKYQQQHLKSKKAHMQFLRDYCIERHYMFQIQKCNNPDCCTPRMSEELFRPLPDPMLEFNNKDHNRQFSSFALNEVTTEAHRPSASNRTPVQLQKRYR</sequence>
<feature type="region of interest" description="Disordered" evidence="1">
    <location>
        <begin position="282"/>
        <end position="303"/>
    </location>
</feature>
<evidence type="ECO:0000256" key="1">
    <source>
        <dbReference type="SAM" id="MobiDB-lite"/>
    </source>
</evidence>
<dbReference type="Proteomes" id="UP001186944">
    <property type="component" value="Unassembled WGS sequence"/>
</dbReference>
<gene>
    <name evidence="2" type="ORF">FSP39_006187</name>
</gene>
<evidence type="ECO:0000313" key="3">
    <source>
        <dbReference type="Proteomes" id="UP001186944"/>
    </source>
</evidence>
<accession>A0AA88YL51</accession>
<name>A0AA88YL51_PINIB</name>